<reference evidence="9 10" key="1">
    <citation type="journal article" date="2016" name="Sci. Rep.">
        <title>Draft genome sequencing and secretome analysis of fungal phytopathogen Ascochyta rabiei provides insight into the necrotrophic effector repertoire.</title>
        <authorList>
            <person name="Verma S."/>
            <person name="Gazara R.K."/>
            <person name="Nizam S."/>
            <person name="Parween S."/>
            <person name="Chattopadhyay D."/>
            <person name="Verma P.K."/>
        </authorList>
    </citation>
    <scope>NUCLEOTIDE SEQUENCE [LARGE SCALE GENOMIC DNA]</scope>
    <source>
        <strain evidence="9 10">ArDII</strain>
    </source>
</reference>
<proteinExistence type="inferred from homology"/>
<evidence type="ECO:0000256" key="2">
    <source>
        <dbReference type="ARBA" id="ARBA00005546"/>
    </source>
</evidence>
<organism evidence="9 10">
    <name type="scientific">Didymella rabiei</name>
    <name type="common">Chickpea ascochyta blight fungus</name>
    <name type="synonym">Mycosphaerella rabiei</name>
    <dbReference type="NCBI Taxonomy" id="5454"/>
    <lineage>
        <taxon>Eukaryota</taxon>
        <taxon>Fungi</taxon>
        <taxon>Dikarya</taxon>
        <taxon>Ascomycota</taxon>
        <taxon>Pezizomycotina</taxon>
        <taxon>Dothideomycetes</taxon>
        <taxon>Pleosporomycetidae</taxon>
        <taxon>Pleosporales</taxon>
        <taxon>Pleosporineae</taxon>
        <taxon>Didymellaceae</taxon>
        <taxon>Ascochyta</taxon>
    </lineage>
</organism>
<evidence type="ECO:0000256" key="6">
    <source>
        <dbReference type="ARBA" id="ARBA00023242"/>
    </source>
</evidence>
<comment type="similarity">
    <text evidence="2 8">Belongs to the CGI121/TPRKB family.</text>
</comment>
<protein>
    <recommendedName>
        <fullName evidence="4">EKC/KEOPS complex subunit CGI121</fullName>
    </recommendedName>
    <alternativeName>
        <fullName evidence="3">EKC/KEOPS complex subunit cgi121</fullName>
    </alternativeName>
</protein>
<evidence type="ECO:0000313" key="10">
    <source>
        <dbReference type="Proteomes" id="UP000076837"/>
    </source>
</evidence>
<comment type="function">
    <text evidence="7">Component of the EKC/KEOPS complex that is required for the formation of a threonylcarbamoyl group on adenosine at position 37 (t(6)A37) in tRNAs that read codons beginning with adenine. The complex is probably involved in the transfer of the threonylcarbamoyl moiety of threonylcarbamoyl-AMP (TC-AMP) to the N6 group of A37. CGI121 acts as an allosteric effector that regulates the t(6)A activity of the complex. The EKC/KEOPS complex also promotes both telomere uncapping and telomere elongation. The complex is required for efficient recruitment of transcriptional coactivators. CGI121 is not required for tRNA modification.</text>
</comment>
<dbReference type="PANTHER" id="PTHR15840:SF10">
    <property type="entry name" value="EKC_KEOPS COMPLEX SUBUNIT TPRKB"/>
    <property type="match status" value="1"/>
</dbReference>
<dbReference type="AlphaFoldDB" id="A0A163ILG0"/>
<dbReference type="OrthoDB" id="329139at2759"/>
<dbReference type="GO" id="GO:0005634">
    <property type="term" value="C:nucleus"/>
    <property type="evidence" value="ECO:0007669"/>
    <property type="project" value="UniProtKB-SubCell"/>
</dbReference>
<dbReference type="PANTHER" id="PTHR15840">
    <property type="entry name" value="CGI-121 FAMILY MEMBER"/>
    <property type="match status" value="1"/>
</dbReference>
<evidence type="ECO:0000256" key="7">
    <source>
        <dbReference type="ARBA" id="ARBA00025043"/>
    </source>
</evidence>
<dbReference type="GO" id="GO:0000408">
    <property type="term" value="C:EKC/KEOPS complex"/>
    <property type="evidence" value="ECO:0007669"/>
    <property type="project" value="TreeGrafter"/>
</dbReference>
<dbReference type="Pfam" id="PF08617">
    <property type="entry name" value="CGI-121"/>
    <property type="match status" value="1"/>
</dbReference>
<dbReference type="InterPro" id="IPR013926">
    <property type="entry name" value="CGI121/TPRKB"/>
</dbReference>
<dbReference type="STRING" id="5454.A0A163ILG0"/>
<evidence type="ECO:0000256" key="1">
    <source>
        <dbReference type="ARBA" id="ARBA00004123"/>
    </source>
</evidence>
<name>A0A163ILG0_DIDRA</name>
<keyword evidence="5" id="KW-0819">tRNA processing</keyword>
<dbReference type="GO" id="GO:0005829">
    <property type="term" value="C:cytosol"/>
    <property type="evidence" value="ECO:0007669"/>
    <property type="project" value="TreeGrafter"/>
</dbReference>
<evidence type="ECO:0000256" key="5">
    <source>
        <dbReference type="ARBA" id="ARBA00022694"/>
    </source>
</evidence>
<comment type="caution">
    <text evidence="9">The sequence shown here is derived from an EMBL/GenBank/DDBJ whole genome shotgun (WGS) entry which is preliminary data.</text>
</comment>
<keyword evidence="10" id="KW-1185">Reference proteome</keyword>
<evidence type="ECO:0000256" key="3">
    <source>
        <dbReference type="ARBA" id="ARBA00015316"/>
    </source>
</evidence>
<gene>
    <name evidence="9" type="ORF">ST47_g3028</name>
</gene>
<dbReference type="InterPro" id="IPR036504">
    <property type="entry name" value="CGI121/TPRKB_sf"/>
</dbReference>
<dbReference type="Proteomes" id="UP000076837">
    <property type="component" value="Unassembled WGS sequence"/>
</dbReference>
<keyword evidence="6 8" id="KW-0539">Nucleus</keyword>
<sequence>MAAVRTFTLPHYEAYPVQVALFKDVKNADFLRSQLLAANPAFDYAFLDAAMILTPLHLLTATFHALHAFATHTQKTRTPHSELVFRLSPNNNIGASYKTFGIAPDTTSLVCVKLPLRADGSADERVTRDSVAAHLGQVVEGESVQVGELGEGLGQFAEVHRVKKVYKIACAKGGSKGMKDDRGDLESVVLGAIALKGS</sequence>
<dbReference type="Gene3D" id="3.30.2380.10">
    <property type="entry name" value="CGI121/TPRKB"/>
    <property type="match status" value="1"/>
</dbReference>
<evidence type="ECO:0000313" key="9">
    <source>
        <dbReference type="EMBL" id="KZM25801.1"/>
    </source>
</evidence>
<dbReference type="SUPFAM" id="SSF143870">
    <property type="entry name" value="PF0523-like"/>
    <property type="match status" value="1"/>
</dbReference>
<comment type="subcellular location">
    <subcellularLocation>
        <location evidence="1">Nucleus</location>
    </subcellularLocation>
</comment>
<accession>A0A163ILG0</accession>
<evidence type="ECO:0000256" key="8">
    <source>
        <dbReference type="RuleBase" id="RU004398"/>
    </source>
</evidence>
<evidence type="ECO:0000256" key="4">
    <source>
        <dbReference type="ARBA" id="ARBA00016009"/>
    </source>
</evidence>
<dbReference type="GO" id="GO:0002949">
    <property type="term" value="P:tRNA threonylcarbamoyladenosine modification"/>
    <property type="evidence" value="ECO:0007669"/>
    <property type="project" value="TreeGrafter"/>
</dbReference>
<dbReference type="EMBL" id="JYNV01000120">
    <property type="protein sequence ID" value="KZM25801.1"/>
    <property type="molecule type" value="Genomic_DNA"/>
</dbReference>